<dbReference type="RefSeq" id="XP_002114456.1">
    <property type="nucleotide sequence ID" value="XM_002114420.1"/>
</dbReference>
<dbReference type="FunFam" id="3.55.10.10:FF:000001">
    <property type="entry name" value="protein archease isoform X1"/>
    <property type="match status" value="1"/>
</dbReference>
<dbReference type="PANTHER" id="PTHR12682">
    <property type="entry name" value="ARCHEASE"/>
    <property type="match status" value="1"/>
</dbReference>
<dbReference type="GO" id="GO:0072669">
    <property type="term" value="C:tRNA-splicing ligase complex"/>
    <property type="evidence" value="ECO:0000318"/>
    <property type="project" value="GO_Central"/>
</dbReference>
<dbReference type="Proteomes" id="UP000009022">
    <property type="component" value="Unassembled WGS sequence"/>
</dbReference>
<keyword evidence="7" id="KW-1185">Reference proteome</keyword>
<dbReference type="PhylomeDB" id="B3S1I0"/>
<dbReference type="AlphaFoldDB" id="B3S1I0"/>
<reference evidence="6 7" key="1">
    <citation type="journal article" date="2008" name="Nature">
        <title>The Trichoplax genome and the nature of placozoans.</title>
        <authorList>
            <person name="Srivastava M."/>
            <person name="Begovic E."/>
            <person name="Chapman J."/>
            <person name="Putnam N.H."/>
            <person name="Hellsten U."/>
            <person name="Kawashima T."/>
            <person name="Kuo A."/>
            <person name="Mitros T."/>
            <person name="Salamov A."/>
            <person name="Carpenter M.L."/>
            <person name="Signorovitch A.Y."/>
            <person name="Moreno M.A."/>
            <person name="Kamm K."/>
            <person name="Grimwood J."/>
            <person name="Schmutz J."/>
            <person name="Shapiro H."/>
            <person name="Grigoriev I.V."/>
            <person name="Buss L.W."/>
            <person name="Schierwater B."/>
            <person name="Dellaporta S.L."/>
            <person name="Rokhsar D.S."/>
        </authorList>
    </citation>
    <scope>NUCLEOTIDE SEQUENCE [LARGE SCALE GENOMIC DNA]</scope>
    <source>
        <strain evidence="6 7">Grell-BS-1999</strain>
    </source>
</reference>
<evidence type="ECO:0000256" key="4">
    <source>
        <dbReference type="ARBA" id="ARBA00022837"/>
    </source>
</evidence>
<evidence type="ECO:0000313" key="6">
    <source>
        <dbReference type="EMBL" id="EDV23546.1"/>
    </source>
</evidence>
<dbReference type="InterPro" id="IPR002804">
    <property type="entry name" value="Archease"/>
</dbReference>
<evidence type="ECO:0000256" key="2">
    <source>
        <dbReference type="ARBA" id="ARBA00022694"/>
    </source>
</evidence>
<dbReference type="EMBL" id="DS985247">
    <property type="protein sequence ID" value="EDV23546.1"/>
    <property type="molecule type" value="Genomic_DNA"/>
</dbReference>
<feature type="domain" description="Archease" evidence="5">
    <location>
        <begin position="1"/>
        <end position="112"/>
    </location>
</feature>
<dbReference type="HOGENOM" id="CLU_111362_0_1_1"/>
<dbReference type="Gene3D" id="3.55.10.10">
    <property type="entry name" value="Archease domain"/>
    <property type="match status" value="1"/>
</dbReference>
<dbReference type="OMA" id="HECYVIV"/>
<gene>
    <name evidence="6" type="ORF">TRIADDRAFT_27346</name>
</gene>
<dbReference type="eggNOG" id="KOG4528">
    <property type="taxonomic scope" value="Eukaryota"/>
</dbReference>
<keyword evidence="4" id="KW-0106">Calcium</keyword>
<dbReference type="InterPro" id="IPR036820">
    <property type="entry name" value="Archease_dom_sf"/>
</dbReference>
<dbReference type="Pfam" id="PF01951">
    <property type="entry name" value="Archease"/>
    <property type="match status" value="1"/>
</dbReference>
<dbReference type="STRING" id="10228.B3S1I0"/>
<name>B3S1I0_TRIAD</name>
<keyword evidence="2" id="KW-0819">tRNA processing</keyword>
<accession>B3S1I0</accession>
<dbReference type="GO" id="GO:0006388">
    <property type="term" value="P:tRNA splicing, via endonucleolytic cleavage and ligation"/>
    <property type="evidence" value="ECO:0000318"/>
    <property type="project" value="GO_Central"/>
</dbReference>
<dbReference type="GO" id="GO:0046872">
    <property type="term" value="F:metal ion binding"/>
    <property type="evidence" value="ECO:0007669"/>
    <property type="project" value="UniProtKB-KW"/>
</dbReference>
<protein>
    <recommendedName>
        <fullName evidence="5">Archease domain-containing protein</fullName>
    </recommendedName>
</protein>
<keyword evidence="3" id="KW-0479">Metal-binding</keyword>
<dbReference type="CTD" id="6755353"/>
<comment type="similarity">
    <text evidence="1">Belongs to the archease family.</text>
</comment>
<evidence type="ECO:0000313" key="7">
    <source>
        <dbReference type="Proteomes" id="UP000009022"/>
    </source>
</evidence>
<evidence type="ECO:0000259" key="5">
    <source>
        <dbReference type="Pfam" id="PF01951"/>
    </source>
</evidence>
<feature type="non-terminal residue" evidence="6">
    <location>
        <position position="1"/>
    </location>
</feature>
<organism evidence="6 7">
    <name type="scientific">Trichoplax adhaerens</name>
    <name type="common">Trichoplax reptans</name>
    <dbReference type="NCBI Taxonomy" id="10228"/>
    <lineage>
        <taxon>Eukaryota</taxon>
        <taxon>Metazoa</taxon>
        <taxon>Placozoa</taxon>
        <taxon>Uniplacotomia</taxon>
        <taxon>Trichoplacea</taxon>
        <taxon>Trichoplacidae</taxon>
        <taxon>Trichoplax</taxon>
    </lineage>
</organism>
<dbReference type="InterPro" id="IPR023572">
    <property type="entry name" value="Archease_dom"/>
</dbReference>
<evidence type="ECO:0000256" key="3">
    <source>
        <dbReference type="ARBA" id="ARBA00022723"/>
    </source>
</evidence>
<sequence>ALGMLAYITDLRCVEPIKTQQIEAEGHDLESLLYHFLDEFLFLFSAEPFFIAKNVKILKFDKENFRITAEGVGEIFDLSRHPQGTEVKAITYSNMQIFDSINKHECYVIVDI</sequence>
<dbReference type="InParanoid" id="B3S1I0"/>
<dbReference type="GeneID" id="6755353"/>
<dbReference type="OrthoDB" id="2190767at2759"/>
<dbReference type="KEGG" id="tad:TRIADDRAFT_27346"/>
<evidence type="ECO:0000256" key="1">
    <source>
        <dbReference type="ARBA" id="ARBA00007963"/>
    </source>
</evidence>
<dbReference type="PANTHER" id="PTHR12682:SF11">
    <property type="entry name" value="PROTEIN ARCHEASE"/>
    <property type="match status" value="1"/>
</dbReference>
<dbReference type="SUPFAM" id="SSF69819">
    <property type="entry name" value="MTH1598-like"/>
    <property type="match status" value="1"/>
</dbReference>
<proteinExistence type="inferred from homology"/>
<dbReference type="FunCoup" id="B3S1I0">
    <property type="interactions" value="621"/>
</dbReference>